<comment type="caution">
    <text evidence="1">The sequence shown here is derived from an EMBL/GenBank/DDBJ whole genome shotgun (WGS) entry which is preliminary data.</text>
</comment>
<evidence type="ECO:0000313" key="1">
    <source>
        <dbReference type="EMBL" id="KKW20922.1"/>
    </source>
</evidence>
<name>A0A0G1Z0T2_9BACT</name>
<sequence>MRFMAKFSVVMGTGYGSYCGDRKIVIDAKGREEAACAAHKIAERKSRFVRHSPSGRFTNTMWSFGSLTEIGRMLKNKKAKKV</sequence>
<dbReference type="Proteomes" id="UP000034201">
    <property type="component" value="Unassembled WGS sequence"/>
</dbReference>
<dbReference type="AlphaFoldDB" id="A0A0G1Z0T2"/>
<gene>
    <name evidence="1" type="ORF">UY61_C0019G0010</name>
</gene>
<protein>
    <submittedName>
        <fullName evidence="1">Uncharacterized protein</fullName>
    </submittedName>
</protein>
<organism evidence="1 2">
    <name type="scientific">Candidatus Adlerbacteria bacterium GW2011_GWC1_50_9</name>
    <dbReference type="NCBI Taxonomy" id="1618608"/>
    <lineage>
        <taxon>Bacteria</taxon>
        <taxon>Candidatus Adleribacteriota</taxon>
    </lineage>
</organism>
<dbReference type="EMBL" id="LCQQ01000019">
    <property type="protein sequence ID" value="KKW20922.1"/>
    <property type="molecule type" value="Genomic_DNA"/>
</dbReference>
<accession>A0A0G1Z0T2</accession>
<proteinExistence type="predicted"/>
<evidence type="ECO:0000313" key="2">
    <source>
        <dbReference type="Proteomes" id="UP000034201"/>
    </source>
</evidence>
<reference evidence="1 2" key="1">
    <citation type="journal article" date="2015" name="Nature">
        <title>rRNA introns, odd ribosomes, and small enigmatic genomes across a large radiation of phyla.</title>
        <authorList>
            <person name="Brown C.T."/>
            <person name="Hug L.A."/>
            <person name="Thomas B.C."/>
            <person name="Sharon I."/>
            <person name="Castelle C.J."/>
            <person name="Singh A."/>
            <person name="Wilkins M.J."/>
            <person name="Williams K.H."/>
            <person name="Banfield J.F."/>
        </authorList>
    </citation>
    <scope>NUCLEOTIDE SEQUENCE [LARGE SCALE GENOMIC DNA]</scope>
</reference>